<keyword evidence="3 7" id="KW-0812">Transmembrane</keyword>
<evidence type="ECO:0000313" key="9">
    <source>
        <dbReference type="EMBL" id="NIH54077.1"/>
    </source>
</evidence>
<dbReference type="EMBL" id="JAAMOX010000002">
    <property type="protein sequence ID" value="NIH54077.1"/>
    <property type="molecule type" value="Genomic_DNA"/>
</dbReference>
<comment type="subcellular location">
    <subcellularLocation>
        <location evidence="1">Cell membrane</location>
        <topology evidence="1">Multi-pass membrane protein</topology>
    </subcellularLocation>
</comment>
<evidence type="ECO:0000313" key="10">
    <source>
        <dbReference type="Proteomes" id="UP000541033"/>
    </source>
</evidence>
<proteinExistence type="predicted"/>
<evidence type="ECO:0000256" key="5">
    <source>
        <dbReference type="ARBA" id="ARBA00023136"/>
    </source>
</evidence>
<dbReference type="Proteomes" id="UP000541033">
    <property type="component" value="Unassembled WGS sequence"/>
</dbReference>
<dbReference type="GO" id="GO:0005886">
    <property type="term" value="C:plasma membrane"/>
    <property type="evidence" value="ECO:0007669"/>
    <property type="project" value="UniProtKB-SubCell"/>
</dbReference>
<feature type="transmembrane region" description="Helical" evidence="7">
    <location>
        <begin position="36"/>
        <end position="57"/>
    </location>
</feature>
<evidence type="ECO:0000256" key="2">
    <source>
        <dbReference type="ARBA" id="ARBA00022475"/>
    </source>
</evidence>
<evidence type="ECO:0000256" key="1">
    <source>
        <dbReference type="ARBA" id="ARBA00004651"/>
    </source>
</evidence>
<feature type="compositionally biased region" description="Basic and acidic residues" evidence="6">
    <location>
        <begin position="150"/>
        <end position="162"/>
    </location>
</feature>
<dbReference type="RefSeq" id="WP_167150501.1">
    <property type="nucleotide sequence ID" value="NZ_JAAMOX010000002.1"/>
</dbReference>
<evidence type="ECO:0000259" key="8">
    <source>
        <dbReference type="Pfam" id="PF13396"/>
    </source>
</evidence>
<feature type="domain" description="Cardiolipin synthase N-terminal" evidence="8">
    <location>
        <begin position="14"/>
        <end position="59"/>
    </location>
</feature>
<evidence type="ECO:0000256" key="6">
    <source>
        <dbReference type="SAM" id="MobiDB-lite"/>
    </source>
</evidence>
<name>A0A7X5R277_9MICO</name>
<keyword evidence="10" id="KW-1185">Reference proteome</keyword>
<organism evidence="9 10">
    <name type="scientific">Lysinibacter cavernae</name>
    <dbReference type="NCBI Taxonomy" id="1640652"/>
    <lineage>
        <taxon>Bacteria</taxon>
        <taxon>Bacillati</taxon>
        <taxon>Actinomycetota</taxon>
        <taxon>Actinomycetes</taxon>
        <taxon>Micrococcales</taxon>
        <taxon>Microbacteriaceae</taxon>
        <taxon>Lysinibacter</taxon>
    </lineage>
</organism>
<evidence type="ECO:0000256" key="4">
    <source>
        <dbReference type="ARBA" id="ARBA00022989"/>
    </source>
</evidence>
<evidence type="ECO:0000256" key="3">
    <source>
        <dbReference type="ARBA" id="ARBA00022692"/>
    </source>
</evidence>
<keyword evidence="2" id="KW-1003">Cell membrane</keyword>
<feature type="region of interest" description="Disordered" evidence="6">
    <location>
        <begin position="95"/>
        <end position="162"/>
    </location>
</feature>
<sequence>MVRVWVALVVVAVIFTLYALVDAAMADPKRARGVSKPIWIVVIVLLPVVGGALWFTLGRGKLQQRRVLAPDDDPSFIGKTDPDLDERIRDIERELAALDEETFTDPRKTPPSDEVDAGDAAPDGSADPAQAAPANDEPNQSIPTDGSDPEADRPNGSRSADD</sequence>
<evidence type="ECO:0000256" key="7">
    <source>
        <dbReference type="SAM" id="Phobius"/>
    </source>
</evidence>
<keyword evidence="4 7" id="KW-1133">Transmembrane helix</keyword>
<reference evidence="9 10" key="1">
    <citation type="submission" date="2020-02" db="EMBL/GenBank/DDBJ databases">
        <title>Sequencing the genomes of 1000 actinobacteria strains.</title>
        <authorList>
            <person name="Klenk H.-P."/>
        </authorList>
    </citation>
    <scope>NUCLEOTIDE SEQUENCE [LARGE SCALE GENOMIC DNA]</scope>
    <source>
        <strain evidence="9 10">DSM 27960</strain>
    </source>
</reference>
<feature type="compositionally biased region" description="Low complexity" evidence="6">
    <location>
        <begin position="118"/>
        <end position="140"/>
    </location>
</feature>
<gene>
    <name evidence="9" type="ORF">FHX76_001973</name>
</gene>
<accession>A0A7X5R277</accession>
<dbReference type="AlphaFoldDB" id="A0A7X5R277"/>
<protein>
    <recommendedName>
        <fullName evidence="8">Cardiolipin synthase N-terminal domain-containing protein</fullName>
    </recommendedName>
</protein>
<dbReference type="Pfam" id="PF13396">
    <property type="entry name" value="PLDc_N"/>
    <property type="match status" value="1"/>
</dbReference>
<keyword evidence="5 7" id="KW-0472">Membrane</keyword>
<dbReference type="InterPro" id="IPR027379">
    <property type="entry name" value="CLS_N"/>
</dbReference>
<comment type="caution">
    <text evidence="9">The sequence shown here is derived from an EMBL/GenBank/DDBJ whole genome shotgun (WGS) entry which is preliminary data.</text>
</comment>